<proteinExistence type="predicted"/>
<dbReference type="SUPFAM" id="SSF53756">
    <property type="entry name" value="UDP-Glycosyltransferase/glycogen phosphorylase"/>
    <property type="match status" value="1"/>
</dbReference>
<evidence type="ECO:0000313" key="1">
    <source>
        <dbReference type="EMBL" id="NEN07090.1"/>
    </source>
</evidence>
<protein>
    <submittedName>
        <fullName evidence="1">Glycosyltransferase family 4 protein</fullName>
    </submittedName>
</protein>
<name>A0A6L9Y0C3_9MICO</name>
<sequence length="380" mass="42024">MPNRPSLLILSFSPIRSDPRVLKQVQLFAPLYDVTTCGFGDAPEGVVEHIEIPGEARAWVDDRVAIATRRYEKAYWNIKAVAEAKPRLAGRTFDGILANDLNAIPLALSLEPRRGVHGDLHEFAPKEKDDDLRWRLTVAPFMRWMCRTYLKRLTSITTVARGIADQYEADYGVTVGVVTNAAPYSEREPAPVHSPIRLIHSAAGQRYRRLENFIEVMKDAPPNVTLDMIVMPHEPDYVAELRTLGEGVPGLTFRDPVPYARLVDTLAEYDVSMTFLPPTNFNLAHALPNKFFEAVQARLGLIIGPSPEMVAILTQYGLGEIVPDFTVESLRSVIRALTPEKVASWKQAADAAAKDLSAEAQQATWKTSIAALLGTPGEAS</sequence>
<accession>A0A6L9Y0C3</accession>
<dbReference type="Proteomes" id="UP000474967">
    <property type="component" value="Unassembled WGS sequence"/>
</dbReference>
<dbReference type="AlphaFoldDB" id="A0A6L9Y0C3"/>
<keyword evidence="1" id="KW-0808">Transferase</keyword>
<gene>
    <name evidence="1" type="ORF">G3T36_14600</name>
</gene>
<dbReference type="EMBL" id="JAAGWY010000003">
    <property type="protein sequence ID" value="NEN07090.1"/>
    <property type="molecule type" value="Genomic_DNA"/>
</dbReference>
<dbReference type="GO" id="GO:0016740">
    <property type="term" value="F:transferase activity"/>
    <property type="evidence" value="ECO:0007669"/>
    <property type="project" value="UniProtKB-KW"/>
</dbReference>
<organism evidence="1 2">
    <name type="scientific">Leifsonia tongyongensis</name>
    <dbReference type="NCBI Taxonomy" id="1268043"/>
    <lineage>
        <taxon>Bacteria</taxon>
        <taxon>Bacillati</taxon>
        <taxon>Actinomycetota</taxon>
        <taxon>Actinomycetes</taxon>
        <taxon>Micrococcales</taxon>
        <taxon>Microbacteriaceae</taxon>
        <taxon>Leifsonia</taxon>
    </lineage>
</organism>
<dbReference type="Gene3D" id="3.40.50.2000">
    <property type="entry name" value="Glycogen Phosphorylase B"/>
    <property type="match status" value="1"/>
</dbReference>
<evidence type="ECO:0000313" key="2">
    <source>
        <dbReference type="Proteomes" id="UP000474967"/>
    </source>
</evidence>
<comment type="caution">
    <text evidence="1">The sequence shown here is derived from an EMBL/GenBank/DDBJ whole genome shotgun (WGS) entry which is preliminary data.</text>
</comment>
<keyword evidence="2" id="KW-1185">Reference proteome</keyword>
<reference evidence="1 2" key="1">
    <citation type="journal article" date="2014" name="J. Microbiol.">
        <title>Diaminobutyricibacter tongyongensis gen. nov., sp. nov. and Homoserinibacter gongjuensis gen. nov., sp. nov. belong to the family Microbacteriaceae.</title>
        <authorList>
            <person name="Kim S.J."/>
            <person name="Ahn J.H."/>
            <person name="Weon H.Y."/>
            <person name="Hamada M."/>
            <person name="Suzuki K."/>
            <person name="Kwon S.W."/>
        </authorList>
    </citation>
    <scope>NUCLEOTIDE SEQUENCE [LARGE SCALE GENOMIC DNA]</scope>
    <source>
        <strain evidence="1 2">NBRC 108724</strain>
    </source>
</reference>
<dbReference type="RefSeq" id="WP_163290544.1">
    <property type="nucleotide sequence ID" value="NZ_JAAGWY010000003.1"/>
</dbReference>